<protein>
    <recommendedName>
        <fullName evidence="7">ATP synthase subunit delta</fullName>
    </recommendedName>
    <alternativeName>
        <fullName evidence="7">ATP synthase F(1) sector subunit delta</fullName>
    </alternativeName>
    <alternativeName>
        <fullName evidence="7">F-type ATPase subunit delta</fullName>
        <shortName evidence="7">F-ATPase subunit delta</shortName>
    </alternativeName>
</protein>
<keyword evidence="9" id="KW-1185">Reference proteome</keyword>
<dbReference type="GO" id="GO:0046933">
    <property type="term" value="F:proton-transporting ATP synthase activity, rotational mechanism"/>
    <property type="evidence" value="ECO:0007669"/>
    <property type="project" value="UniProtKB-UniRule"/>
</dbReference>
<dbReference type="PANTHER" id="PTHR11910">
    <property type="entry name" value="ATP SYNTHASE DELTA CHAIN"/>
    <property type="match status" value="1"/>
</dbReference>
<keyword evidence="7" id="KW-1003">Cell membrane</keyword>
<name>A0A3P1VAF2_9ACTO</name>
<evidence type="ECO:0000256" key="5">
    <source>
        <dbReference type="ARBA" id="ARBA00023136"/>
    </source>
</evidence>
<dbReference type="HAMAP" id="MF_01416">
    <property type="entry name" value="ATP_synth_delta_bact"/>
    <property type="match status" value="1"/>
</dbReference>
<proteinExistence type="inferred from homology"/>
<evidence type="ECO:0000256" key="4">
    <source>
        <dbReference type="ARBA" id="ARBA00023065"/>
    </source>
</evidence>
<dbReference type="RefSeq" id="WP_124932556.1">
    <property type="nucleotide sequence ID" value="NZ_RQZC01000001.1"/>
</dbReference>
<dbReference type="EMBL" id="RQZC01000001">
    <property type="protein sequence ID" value="RRD30637.1"/>
    <property type="molecule type" value="Genomic_DNA"/>
</dbReference>
<reference evidence="8 9" key="1">
    <citation type="submission" date="2018-11" db="EMBL/GenBank/DDBJ databases">
        <title>Genomes From Bacteria Associated with the Canine Oral Cavity: a Test Case for Automated Genome-Based Taxonomic Assignment.</title>
        <authorList>
            <person name="Coil D.A."/>
            <person name="Jospin G."/>
            <person name="Darling A.E."/>
            <person name="Wallis C."/>
            <person name="Davis I.J."/>
            <person name="Harris S."/>
            <person name="Eisen J.A."/>
            <person name="Holcombe L.J."/>
            <person name="O'Flynn C."/>
        </authorList>
    </citation>
    <scope>NUCLEOTIDE SEQUENCE [LARGE SCALE GENOMIC DNA]</scope>
    <source>
        <strain evidence="8 9">OH5050</strain>
    </source>
</reference>
<evidence type="ECO:0000313" key="8">
    <source>
        <dbReference type="EMBL" id="RRD30637.1"/>
    </source>
</evidence>
<comment type="similarity">
    <text evidence="7">Belongs to the ATPase delta chain family.</text>
</comment>
<dbReference type="Pfam" id="PF00213">
    <property type="entry name" value="OSCP"/>
    <property type="match status" value="1"/>
</dbReference>
<keyword evidence="5 7" id="KW-0472">Membrane</keyword>
<keyword evidence="3 7" id="KW-0375">Hydrogen ion transport</keyword>
<dbReference type="GO" id="GO:0005886">
    <property type="term" value="C:plasma membrane"/>
    <property type="evidence" value="ECO:0007669"/>
    <property type="project" value="UniProtKB-SubCell"/>
</dbReference>
<dbReference type="InterPro" id="IPR000711">
    <property type="entry name" value="ATPase_OSCP/dsu"/>
</dbReference>
<comment type="function">
    <text evidence="7">F(1)F(0) ATP synthase produces ATP from ADP in the presence of a proton or sodium gradient. F-type ATPases consist of two structural domains, F(1) containing the extramembraneous catalytic core and F(0) containing the membrane proton channel, linked together by a central stalk and a peripheral stalk. During catalysis, ATP synthesis in the catalytic domain of F(1) is coupled via a rotary mechanism of the central stalk subunits to proton translocation.</text>
</comment>
<accession>A0A3P1VAF2</accession>
<sequence>MSRGTAATRAHVRAAWAPVLTAAGVEGQALGGQILAVAHQLAKAPLRGPLTDPGRQAQDKADLAAALLTGRVDDRVVELVSAMARGRWSAPVDIISALHDLGIEAILEGARADGTMGSIEQELFGVLDHLDHDRELRQALEPSRRTTTEARVRLAEQVFAEHISAPAMSLLRWCVRHRTEGGPRRNLRRVIERAAAIQHRTIADVVTAQPMTRPQEERLRAILTRRLGSQVELNTVVDPAVIGGMRITVKSHVMDSTVRSAIAQLRARMAG</sequence>
<dbReference type="PRINTS" id="PR00125">
    <property type="entry name" value="ATPASEDELTA"/>
</dbReference>
<comment type="function">
    <text evidence="7">This protein is part of the stalk that links CF(0) to CF(1). It either transmits conformational changes from CF(0) to CF(1) or is implicated in proton conduction.</text>
</comment>
<dbReference type="AlphaFoldDB" id="A0A3P1VAF2"/>
<keyword evidence="7" id="KW-0139">CF(1)</keyword>
<dbReference type="Proteomes" id="UP000271272">
    <property type="component" value="Unassembled WGS sequence"/>
</dbReference>
<dbReference type="OrthoDB" id="5242917at2"/>
<comment type="caution">
    <text evidence="8">The sequence shown here is derived from an EMBL/GenBank/DDBJ whole genome shotgun (WGS) entry which is preliminary data.</text>
</comment>
<evidence type="ECO:0000256" key="3">
    <source>
        <dbReference type="ARBA" id="ARBA00022781"/>
    </source>
</evidence>
<evidence type="ECO:0000256" key="2">
    <source>
        <dbReference type="ARBA" id="ARBA00022448"/>
    </source>
</evidence>
<keyword evidence="6 7" id="KW-0066">ATP synthesis</keyword>
<evidence type="ECO:0000256" key="7">
    <source>
        <dbReference type="HAMAP-Rule" id="MF_01416"/>
    </source>
</evidence>
<dbReference type="GO" id="GO:0045259">
    <property type="term" value="C:proton-transporting ATP synthase complex"/>
    <property type="evidence" value="ECO:0007669"/>
    <property type="project" value="UniProtKB-KW"/>
</dbReference>
<evidence type="ECO:0000256" key="6">
    <source>
        <dbReference type="ARBA" id="ARBA00023310"/>
    </source>
</evidence>
<evidence type="ECO:0000256" key="1">
    <source>
        <dbReference type="ARBA" id="ARBA00004370"/>
    </source>
</evidence>
<keyword evidence="4 7" id="KW-0406">Ion transport</keyword>
<keyword evidence="2 7" id="KW-0813">Transport</keyword>
<comment type="subcellular location">
    <subcellularLocation>
        <location evidence="7">Cell membrane</location>
        <topology evidence="7">Peripheral membrane protein</topology>
    </subcellularLocation>
    <subcellularLocation>
        <location evidence="1">Membrane</location>
    </subcellularLocation>
</comment>
<gene>
    <name evidence="7" type="primary">atpH</name>
    <name evidence="8" type="ORF">EII10_00485</name>
</gene>
<organism evidence="8 9">
    <name type="scientific">Actinomyces bowdenii</name>
    <dbReference type="NCBI Taxonomy" id="131109"/>
    <lineage>
        <taxon>Bacteria</taxon>
        <taxon>Bacillati</taxon>
        <taxon>Actinomycetota</taxon>
        <taxon>Actinomycetes</taxon>
        <taxon>Actinomycetales</taxon>
        <taxon>Actinomycetaceae</taxon>
        <taxon>Actinomyces</taxon>
    </lineage>
</organism>
<evidence type="ECO:0000313" key="9">
    <source>
        <dbReference type="Proteomes" id="UP000271272"/>
    </source>
</evidence>